<reference evidence="1 2" key="1">
    <citation type="submission" date="2018-10" db="EMBL/GenBank/DDBJ databases">
        <title>Genomic Encyclopedia of Archaeal and Bacterial Type Strains, Phase II (KMG-II): from individual species to whole genera.</title>
        <authorList>
            <person name="Goeker M."/>
        </authorList>
    </citation>
    <scope>NUCLEOTIDE SEQUENCE [LARGE SCALE GENOMIC DNA]</scope>
    <source>
        <strain evidence="1 2">DSM 14219</strain>
    </source>
</reference>
<keyword evidence="2" id="KW-1185">Reference proteome</keyword>
<dbReference type="Pfam" id="PF10677">
    <property type="entry name" value="DUF2490"/>
    <property type="match status" value="1"/>
</dbReference>
<proteinExistence type="predicted"/>
<sequence>MLSKLNITELLNPIFLQKFFFMKLVLSLSLLLTITFFKAQEHISSFNALTLTYKFHPKFFLYAEGQLRGNEDFTYPDYYEIKGGLGYNLTKNHKPFVGLGRYANYKNHSLSREEFRVWLQDVIDIKKGIVKFENRFRAEKSWFYEPKTDKTSQRMRYRYRLNITVPLNAQKVEPGTLFANVYDEVFFVTPMKPTFARNRVYGGIGYQIDDNFGLATGYLWQREFEAAGNKNLHFVYLALNINIDGTKHETKTYDFPGAD</sequence>
<comment type="caution">
    <text evidence="1">The sequence shown here is derived from an EMBL/GenBank/DDBJ whole genome shotgun (WGS) entry which is preliminary data.</text>
</comment>
<evidence type="ECO:0000313" key="1">
    <source>
        <dbReference type="EMBL" id="RKS98066.1"/>
    </source>
</evidence>
<dbReference type="EMBL" id="RBXB01000002">
    <property type="protein sequence ID" value="RKS98066.1"/>
    <property type="molecule type" value="Genomic_DNA"/>
</dbReference>
<dbReference type="AlphaFoldDB" id="A0A495SDW7"/>
<accession>A0A495SDW7</accession>
<dbReference type="InterPro" id="IPR019619">
    <property type="entry name" value="DUF2490"/>
</dbReference>
<protein>
    <submittedName>
        <fullName evidence="1">Uncharacterized protein DUF2490</fullName>
    </submittedName>
</protein>
<dbReference type="Proteomes" id="UP000272428">
    <property type="component" value="Unassembled WGS sequence"/>
</dbReference>
<gene>
    <name evidence="1" type="ORF">BCF58_2204</name>
</gene>
<organism evidence="1 2">
    <name type="scientific">Chryseobacterium defluvii</name>
    <dbReference type="NCBI Taxonomy" id="160396"/>
    <lineage>
        <taxon>Bacteria</taxon>
        <taxon>Pseudomonadati</taxon>
        <taxon>Bacteroidota</taxon>
        <taxon>Flavobacteriia</taxon>
        <taxon>Flavobacteriales</taxon>
        <taxon>Weeksellaceae</taxon>
        <taxon>Chryseobacterium group</taxon>
        <taxon>Chryseobacterium</taxon>
    </lineage>
</organism>
<evidence type="ECO:0000313" key="2">
    <source>
        <dbReference type="Proteomes" id="UP000272428"/>
    </source>
</evidence>
<name>A0A495SDW7_9FLAO</name>